<keyword evidence="2" id="KW-1185">Reference proteome</keyword>
<evidence type="ECO:0000313" key="2">
    <source>
        <dbReference type="Proteomes" id="UP000535937"/>
    </source>
</evidence>
<protein>
    <submittedName>
        <fullName evidence="1">Uncharacterized protein</fullName>
    </submittedName>
</protein>
<organism evidence="1 2">
    <name type="scientific">Microbulbifer rhizosphaerae</name>
    <dbReference type="NCBI Taxonomy" id="1562603"/>
    <lineage>
        <taxon>Bacteria</taxon>
        <taxon>Pseudomonadati</taxon>
        <taxon>Pseudomonadota</taxon>
        <taxon>Gammaproteobacteria</taxon>
        <taxon>Cellvibrionales</taxon>
        <taxon>Microbulbiferaceae</taxon>
        <taxon>Microbulbifer</taxon>
    </lineage>
</organism>
<comment type="caution">
    <text evidence="1">The sequence shown here is derived from an EMBL/GenBank/DDBJ whole genome shotgun (WGS) entry which is preliminary data.</text>
</comment>
<accession>A0A7W4W927</accession>
<dbReference type="RefSeq" id="WP_183456413.1">
    <property type="nucleotide sequence ID" value="NZ_JACHWZ010000002.1"/>
</dbReference>
<dbReference type="EMBL" id="JACHWZ010000002">
    <property type="protein sequence ID" value="MBB3059724.1"/>
    <property type="molecule type" value="Genomic_DNA"/>
</dbReference>
<proteinExistence type="predicted"/>
<dbReference type="Proteomes" id="UP000535937">
    <property type="component" value="Unassembled WGS sequence"/>
</dbReference>
<evidence type="ECO:0000313" key="1">
    <source>
        <dbReference type="EMBL" id="MBB3059724.1"/>
    </source>
</evidence>
<dbReference type="AlphaFoldDB" id="A0A7W4W927"/>
<reference evidence="1 2" key="1">
    <citation type="submission" date="2020-08" db="EMBL/GenBank/DDBJ databases">
        <title>Genomic Encyclopedia of Type Strains, Phase III (KMG-III): the genomes of soil and plant-associated and newly described type strains.</title>
        <authorList>
            <person name="Whitman W."/>
        </authorList>
    </citation>
    <scope>NUCLEOTIDE SEQUENCE [LARGE SCALE GENOMIC DNA]</scope>
    <source>
        <strain evidence="1 2">CECT 8799</strain>
    </source>
</reference>
<gene>
    <name evidence="1" type="ORF">FHS09_000532</name>
</gene>
<name>A0A7W4W927_9GAMM</name>
<sequence length="83" mass="9648">MREFTQTIDEKLFNLLWRSLSEREAEISHEIEADLDSDESALLGNDLVYLRLCMKDLEKKAKEARFSESAFSLDDGYIDLSEL</sequence>